<name>A0A941ET09_9ACTN</name>
<dbReference type="RefSeq" id="WP_212530975.1">
    <property type="nucleotide sequence ID" value="NZ_JAGSOG010000145.1"/>
</dbReference>
<accession>A0A941ET09</accession>
<dbReference type="Proteomes" id="UP000675781">
    <property type="component" value="Unassembled WGS sequence"/>
</dbReference>
<reference evidence="2" key="1">
    <citation type="submission" date="2021-04" db="EMBL/GenBank/DDBJ databases">
        <title>Genome based classification of Actinospica acidithermotolerans sp. nov., an actinobacterium isolated from an Indonesian hot spring.</title>
        <authorList>
            <person name="Kusuma A.B."/>
            <person name="Putra K.E."/>
            <person name="Nafisah S."/>
            <person name="Loh J."/>
            <person name="Nouioui I."/>
            <person name="Goodfellow M."/>
        </authorList>
    </citation>
    <scope>NUCLEOTIDE SEQUENCE</scope>
    <source>
        <strain evidence="2">CSCA 57</strain>
    </source>
</reference>
<evidence type="ECO:0000259" key="1">
    <source>
        <dbReference type="Pfam" id="PF13421"/>
    </source>
</evidence>
<evidence type="ECO:0000313" key="2">
    <source>
        <dbReference type="EMBL" id="MBR7836496.1"/>
    </source>
</evidence>
<proteinExistence type="predicted"/>
<dbReference type="InterPro" id="IPR033880">
    <property type="entry name" value="SPFH_YdjI"/>
</dbReference>
<dbReference type="InterPro" id="IPR036013">
    <property type="entry name" value="Band_7/SPFH_dom_sf"/>
</dbReference>
<dbReference type="AlphaFoldDB" id="A0A941ET09"/>
<organism evidence="2 3">
    <name type="scientific">Actinospica durhamensis</name>
    <dbReference type="NCBI Taxonomy" id="1508375"/>
    <lineage>
        <taxon>Bacteria</taxon>
        <taxon>Bacillati</taxon>
        <taxon>Actinomycetota</taxon>
        <taxon>Actinomycetes</taxon>
        <taxon>Catenulisporales</taxon>
        <taxon>Actinospicaceae</taxon>
        <taxon>Actinospica</taxon>
    </lineage>
</organism>
<evidence type="ECO:0000313" key="3">
    <source>
        <dbReference type="Proteomes" id="UP000675781"/>
    </source>
</evidence>
<dbReference type="Pfam" id="PF13421">
    <property type="entry name" value="Band_7_1"/>
    <property type="match status" value="1"/>
</dbReference>
<gene>
    <name evidence="2" type="ORF">KDL01_24675</name>
</gene>
<dbReference type="EMBL" id="JAGSOG010000145">
    <property type="protein sequence ID" value="MBR7836496.1"/>
    <property type="molecule type" value="Genomic_DNA"/>
</dbReference>
<dbReference type="SUPFAM" id="SSF117892">
    <property type="entry name" value="Band 7/SPFH domain"/>
    <property type="match status" value="1"/>
</dbReference>
<feature type="domain" description="SPFH" evidence="1">
    <location>
        <begin position="29"/>
        <end position="213"/>
    </location>
</feature>
<sequence length="286" mass="31610">MPGVRNVISTLDAQGREVMGPGVLLYHYADPNILNGSLITVESNHFCVLKSRGAILNVYDTGQFQLETPDRPLFGSMQRSFYGGQSPWQYEVIYINRSKSVIKCRGTALSREMAELAYEVDYYIHVETKEDALKLVQHMPVAGHSVNANEINDYAAPVVEQAVNQIVQVTPLEQVNEKIHEISELVAGHLQDFLAVYGITLNDVKVLISPKDERMRELLSLRAFGMTEQEAMRAYLALKLADKGMAVAVNALLGEPLQVALLPSNLYGDISQLGFGNASGNASDRR</sequence>
<comment type="caution">
    <text evidence="2">The sequence shown here is derived from an EMBL/GenBank/DDBJ whole genome shotgun (WGS) entry which is preliminary data.</text>
</comment>
<protein>
    <submittedName>
        <fullName evidence="2">SPFH domain-containing protein</fullName>
    </submittedName>
</protein>
<keyword evidence="3" id="KW-1185">Reference proteome</keyword>